<dbReference type="EMBL" id="MFUA01000002">
    <property type="protein sequence ID" value="OGI77762.1"/>
    <property type="molecule type" value="Genomic_DNA"/>
</dbReference>
<accession>A0A1F6W7I0</accession>
<evidence type="ECO:0000259" key="8">
    <source>
        <dbReference type="Pfam" id="PF00482"/>
    </source>
</evidence>
<keyword evidence="6 7" id="KW-0472">Membrane</keyword>
<dbReference type="Proteomes" id="UP000178374">
    <property type="component" value="Unassembled WGS sequence"/>
</dbReference>
<feature type="transmembrane region" description="Helical" evidence="7">
    <location>
        <begin position="240"/>
        <end position="258"/>
    </location>
</feature>
<name>A0A1F6W7I0_9BACT</name>
<keyword evidence="4 7" id="KW-0812">Transmembrane</keyword>
<comment type="similarity">
    <text evidence="2">Belongs to the GSP F family.</text>
</comment>
<evidence type="ECO:0000256" key="4">
    <source>
        <dbReference type="ARBA" id="ARBA00022692"/>
    </source>
</evidence>
<feature type="domain" description="Type II secretion system protein GspF" evidence="8">
    <location>
        <begin position="86"/>
        <end position="209"/>
    </location>
</feature>
<dbReference type="PANTHER" id="PTHR30012">
    <property type="entry name" value="GENERAL SECRETION PATHWAY PROTEIN"/>
    <property type="match status" value="1"/>
</dbReference>
<keyword evidence="3" id="KW-1003">Cell membrane</keyword>
<feature type="transmembrane region" description="Helical" evidence="7">
    <location>
        <begin position="394"/>
        <end position="415"/>
    </location>
</feature>
<evidence type="ECO:0000256" key="6">
    <source>
        <dbReference type="ARBA" id="ARBA00023136"/>
    </source>
</evidence>
<dbReference type="InterPro" id="IPR042094">
    <property type="entry name" value="T2SS_GspF_sf"/>
</dbReference>
<evidence type="ECO:0000313" key="9">
    <source>
        <dbReference type="EMBL" id="OGI77762.1"/>
    </source>
</evidence>
<dbReference type="Pfam" id="PF00482">
    <property type="entry name" value="T2SSF"/>
    <property type="match status" value="2"/>
</dbReference>
<evidence type="ECO:0000256" key="5">
    <source>
        <dbReference type="ARBA" id="ARBA00022989"/>
    </source>
</evidence>
<dbReference type="PRINTS" id="PR00812">
    <property type="entry name" value="BCTERIALGSPF"/>
</dbReference>
<dbReference type="PANTHER" id="PTHR30012:SF0">
    <property type="entry name" value="TYPE II SECRETION SYSTEM PROTEIN F-RELATED"/>
    <property type="match status" value="1"/>
</dbReference>
<dbReference type="AlphaFoldDB" id="A0A1F6W7I0"/>
<evidence type="ECO:0000313" key="10">
    <source>
        <dbReference type="Proteomes" id="UP000178374"/>
    </source>
</evidence>
<dbReference type="InterPro" id="IPR018076">
    <property type="entry name" value="T2SS_GspF_dom"/>
</dbReference>
<comment type="caution">
    <text evidence="9">The sequence shown here is derived from an EMBL/GenBank/DDBJ whole genome shotgun (WGS) entry which is preliminary data.</text>
</comment>
<reference evidence="9 10" key="1">
    <citation type="journal article" date="2016" name="Nat. Commun.">
        <title>Thousands of microbial genomes shed light on interconnected biogeochemical processes in an aquifer system.</title>
        <authorList>
            <person name="Anantharaman K."/>
            <person name="Brown C.T."/>
            <person name="Hug L.A."/>
            <person name="Sharon I."/>
            <person name="Castelle C.J."/>
            <person name="Probst A.J."/>
            <person name="Thomas B.C."/>
            <person name="Singh A."/>
            <person name="Wilkins M.J."/>
            <person name="Karaoz U."/>
            <person name="Brodie E.L."/>
            <person name="Williams K.H."/>
            <person name="Hubbard S.S."/>
            <person name="Banfield J.F."/>
        </authorList>
    </citation>
    <scope>NUCLEOTIDE SEQUENCE [LARGE SCALE GENOMIC DNA]</scope>
</reference>
<evidence type="ECO:0000256" key="7">
    <source>
        <dbReference type="SAM" id="Phobius"/>
    </source>
</evidence>
<dbReference type="STRING" id="1801750.A3B85_03305"/>
<proteinExistence type="inferred from homology"/>
<comment type="subcellular location">
    <subcellularLocation>
        <location evidence="1">Cell membrane</location>
        <topology evidence="1">Multi-pass membrane protein</topology>
    </subcellularLocation>
</comment>
<sequence>MEIKKNKKIFDIALRKIEKKAKFIQATVKKIPKENSKSVNKDLSLGHRPADEAKIKKFAGKFWDNLKSIFKNISLSRMSIKEQTFFVKRLSFLIKAGVPVLESLAMIQEQTRKKSHVLILKTIIADVSRGQDLSASLAKFRKTFGDFSINIISFGESTGMLSDNLEYLASELKKKDALRKKIISAFIYPIIITIATIGITGFLMVYLFPKIMPVFSSLHIILPLSTRIVIFLSNFLNHHGLILIAGLIILVVIIIITLKKSEMFHFNFDKIIMKIPMIGNVIKNYNLANSTRTMGLLLKSGITLGETLSITTKVSGNLVYKEEFKSMAEIVNRGERMSVYLTTSRNLFPDILTQIISVGERSGNLSNSLIYLSELYETEVDDFTKNLSSMIEPVLMIIMGILVGFIAISIITPIYSITQNLQPR</sequence>
<organism evidence="9 10">
    <name type="scientific">Candidatus Nomurabacteria bacterium RIFCSPHIGHO2_02_FULL_37_13</name>
    <dbReference type="NCBI Taxonomy" id="1801750"/>
    <lineage>
        <taxon>Bacteria</taxon>
        <taxon>Candidatus Nomuraibacteriota</taxon>
    </lineage>
</organism>
<dbReference type="GO" id="GO:0005886">
    <property type="term" value="C:plasma membrane"/>
    <property type="evidence" value="ECO:0007669"/>
    <property type="project" value="UniProtKB-SubCell"/>
</dbReference>
<protein>
    <recommendedName>
        <fullName evidence="8">Type II secretion system protein GspF domain-containing protein</fullName>
    </recommendedName>
</protein>
<feature type="transmembrane region" description="Helical" evidence="7">
    <location>
        <begin position="182"/>
        <end position="208"/>
    </location>
</feature>
<dbReference type="InterPro" id="IPR003004">
    <property type="entry name" value="GspF/PilC"/>
</dbReference>
<feature type="transmembrane region" description="Helical" evidence="7">
    <location>
        <begin position="214"/>
        <end position="233"/>
    </location>
</feature>
<gene>
    <name evidence="9" type="ORF">A3B85_03305</name>
</gene>
<feature type="domain" description="Type II secretion system protein GspF" evidence="8">
    <location>
        <begin position="291"/>
        <end position="413"/>
    </location>
</feature>
<dbReference type="Gene3D" id="1.20.81.30">
    <property type="entry name" value="Type II secretion system (T2SS), domain F"/>
    <property type="match status" value="2"/>
</dbReference>
<evidence type="ECO:0000256" key="2">
    <source>
        <dbReference type="ARBA" id="ARBA00005745"/>
    </source>
</evidence>
<evidence type="ECO:0000256" key="1">
    <source>
        <dbReference type="ARBA" id="ARBA00004651"/>
    </source>
</evidence>
<keyword evidence="5 7" id="KW-1133">Transmembrane helix</keyword>
<evidence type="ECO:0000256" key="3">
    <source>
        <dbReference type="ARBA" id="ARBA00022475"/>
    </source>
</evidence>